<evidence type="ECO:0000259" key="1">
    <source>
        <dbReference type="Pfam" id="PF08659"/>
    </source>
</evidence>
<dbReference type="Proteomes" id="UP000185904">
    <property type="component" value="Unassembled WGS sequence"/>
</dbReference>
<feature type="domain" description="Ketoreductase (KR)" evidence="1">
    <location>
        <begin position="102"/>
        <end position="168"/>
    </location>
</feature>
<dbReference type="AlphaFoldDB" id="A0A178C3N3"/>
<dbReference type="OrthoDB" id="329835at2759"/>
<organism evidence="2 3">
    <name type="scientific">Fonsecaea nubica</name>
    <dbReference type="NCBI Taxonomy" id="856822"/>
    <lineage>
        <taxon>Eukaryota</taxon>
        <taxon>Fungi</taxon>
        <taxon>Dikarya</taxon>
        <taxon>Ascomycota</taxon>
        <taxon>Pezizomycotina</taxon>
        <taxon>Eurotiomycetes</taxon>
        <taxon>Chaetothyriomycetidae</taxon>
        <taxon>Chaetothyriales</taxon>
        <taxon>Herpotrichiellaceae</taxon>
        <taxon>Fonsecaea</taxon>
    </lineage>
</organism>
<proteinExistence type="predicted"/>
<dbReference type="Gene3D" id="3.40.50.720">
    <property type="entry name" value="NAD(P)-binding Rossmann-like Domain"/>
    <property type="match status" value="1"/>
</dbReference>
<dbReference type="GeneID" id="34594332"/>
<protein>
    <recommendedName>
        <fullName evidence="1">Ketoreductase (KR) domain-containing protein</fullName>
    </recommendedName>
</protein>
<dbReference type="RefSeq" id="XP_022494820.1">
    <property type="nucleotide sequence ID" value="XM_022649200.1"/>
</dbReference>
<dbReference type="Pfam" id="PF08659">
    <property type="entry name" value="KR"/>
    <property type="match status" value="1"/>
</dbReference>
<dbReference type="InterPro" id="IPR013968">
    <property type="entry name" value="PKS_KR"/>
</dbReference>
<sequence length="170" mass="18607">MRNRRCSSVSFGDDEESFDEALSIATKLVPETELTQLETVYVLQPANECAEVTEVCELTCGRLVASGLAAQTVSWPPNVKDPEPKAVLCLLKVEESFLTDISATDFDVLRKTGVMTKVCTCDVSDKIAMIKVIADCTAELPPIKGVIQSASVLQDSIYENMTHDRWSTSI</sequence>
<keyword evidence="3" id="KW-1185">Reference proteome</keyword>
<evidence type="ECO:0000313" key="3">
    <source>
        <dbReference type="Proteomes" id="UP000185904"/>
    </source>
</evidence>
<accession>A0A178C3N3</accession>
<reference evidence="2 3" key="1">
    <citation type="submission" date="2016-03" db="EMBL/GenBank/DDBJ databases">
        <title>The draft genome sequence of Fonsecaea nubica causative agent of cutaneous subcutaneous infection in human host.</title>
        <authorList>
            <person name="Costa F."/>
            <person name="Sybren D.H."/>
            <person name="Raittz R.T."/>
            <person name="Weiss V.A."/>
            <person name="Leao A.C."/>
            <person name="Gomes R."/>
            <person name="De Souza E.M."/>
            <person name="Pedrosa F.O."/>
            <person name="Steffens M.B."/>
            <person name="Bombassaro A."/>
            <person name="Tadra-Sfeir M.Z."/>
            <person name="Moreno L.F."/>
            <person name="Najafzadeh M.J."/>
            <person name="Felipe M.S."/>
            <person name="Teixeira M."/>
            <person name="Sun J."/>
            <person name="Xi L."/>
            <person name="Castro M.A."/>
            <person name="Vicente V.A."/>
        </authorList>
    </citation>
    <scope>NUCLEOTIDE SEQUENCE [LARGE SCALE GENOMIC DNA]</scope>
    <source>
        <strain evidence="2 3">CBS 269.64</strain>
    </source>
</reference>
<dbReference type="InterPro" id="IPR036291">
    <property type="entry name" value="NAD(P)-bd_dom_sf"/>
</dbReference>
<name>A0A178C3N3_9EURO</name>
<gene>
    <name evidence="2" type="ORF">AYO20_10945</name>
</gene>
<dbReference type="SUPFAM" id="SSF51735">
    <property type="entry name" value="NAD(P)-binding Rossmann-fold domains"/>
    <property type="match status" value="1"/>
</dbReference>
<comment type="caution">
    <text evidence="2">The sequence shown here is derived from an EMBL/GenBank/DDBJ whole genome shotgun (WGS) entry which is preliminary data.</text>
</comment>
<evidence type="ECO:0000313" key="2">
    <source>
        <dbReference type="EMBL" id="OAL23695.1"/>
    </source>
</evidence>
<dbReference type="EMBL" id="LVCJ01000127">
    <property type="protein sequence ID" value="OAL23695.1"/>
    <property type="molecule type" value="Genomic_DNA"/>
</dbReference>